<sequence length="136" mass="14437">MSVLELPLVQGLTTRHGMPVLHTLEQAQAGYVLLLLPSHARIHLETPDLAAILPDLLQLGAAHLRGAQPLGGAVADAALEAELVRSESDLSLPALVVLENGQVKASISRMRDWETYVSRFGALFAPSTTTDGEPVA</sequence>
<dbReference type="Proteomes" id="UP000578000">
    <property type="component" value="Unassembled WGS sequence"/>
</dbReference>
<organism evidence="1 2">
    <name type="scientific">Acetobacter lovaniensis</name>
    <dbReference type="NCBI Taxonomy" id="104100"/>
    <lineage>
        <taxon>Bacteria</taxon>
        <taxon>Pseudomonadati</taxon>
        <taxon>Pseudomonadota</taxon>
        <taxon>Alphaproteobacteria</taxon>
        <taxon>Acetobacterales</taxon>
        <taxon>Acetobacteraceae</taxon>
        <taxon>Acetobacter</taxon>
    </lineage>
</organism>
<protein>
    <submittedName>
        <fullName evidence="1">Hydrogenase-1 operon protein HyaE</fullName>
    </submittedName>
</protein>
<dbReference type="Gene3D" id="3.40.30.10">
    <property type="entry name" value="Glutaredoxin"/>
    <property type="match status" value="1"/>
</dbReference>
<dbReference type="EMBL" id="JACHIE010000016">
    <property type="protein sequence ID" value="MBB6458232.1"/>
    <property type="molecule type" value="Genomic_DNA"/>
</dbReference>
<proteinExistence type="predicted"/>
<dbReference type="InterPro" id="IPR010893">
    <property type="entry name" value="NiFe-hyd_mat_HyaE"/>
</dbReference>
<reference evidence="1 2" key="1">
    <citation type="submission" date="2020-08" db="EMBL/GenBank/DDBJ databases">
        <title>Genomic Encyclopedia of Type Strains, Phase IV (KMG-IV): sequencing the most valuable type-strain genomes for metagenomic binning, comparative biology and taxonomic classification.</title>
        <authorList>
            <person name="Goeker M."/>
        </authorList>
    </citation>
    <scope>NUCLEOTIDE SEQUENCE [LARGE SCALE GENOMIC DNA]</scope>
    <source>
        <strain evidence="1 2">DSM 4491</strain>
    </source>
</reference>
<accession>A0A841QJR3</accession>
<gene>
    <name evidence="1" type="ORF">HNR55_002839</name>
</gene>
<dbReference type="AlphaFoldDB" id="A0A841QJR3"/>
<evidence type="ECO:0000313" key="1">
    <source>
        <dbReference type="EMBL" id="MBB6458232.1"/>
    </source>
</evidence>
<evidence type="ECO:0000313" key="2">
    <source>
        <dbReference type="Proteomes" id="UP000578000"/>
    </source>
</evidence>
<dbReference type="Pfam" id="PF07449">
    <property type="entry name" value="HyaE"/>
    <property type="match status" value="1"/>
</dbReference>
<name>A0A841QJR3_9PROT</name>
<keyword evidence="2" id="KW-1185">Reference proteome</keyword>
<comment type="caution">
    <text evidence="1">The sequence shown here is derived from an EMBL/GenBank/DDBJ whole genome shotgun (WGS) entry which is preliminary data.</text>
</comment>
<dbReference type="RefSeq" id="WP_166116306.1">
    <property type="nucleotide sequence ID" value="NZ_BAABDB010000037.1"/>
</dbReference>